<sequence>MKLAKSYSLLNFLNRSHSPAFRHGVGGAAWAGTLAVTGRPSIAHLVRTQFVDDETKYGFRLAGWVLRRGWPGIETVTDDFFDFTLGAEPADLEALEAFIAHRRRALPEHLWRADDLFVRAARIHAQLDAGARDIEDLRADFRAHADALLPLISSAHGGRRAATGEREGDFSVDDARTALGDLAAALPVRQWRWYVISGTFLGVVREGGFLAHDYDIDVGVTHDPEHPEVLDAMVRALERAPRFVVKKLDDAQTVVETAPGRYAVERAPALVKLIHENGINVDVFVHHRDGDRLWHGSSIHRWENSVFDLAEYTLAGVDVLGPADADRYLTENYGDWRTPVTEFNCTTGTPNLVISRSFRSVALFLTRLAHFAHGDPGEYARLRATLVADGMVRDEDGVLRLERDI</sequence>
<proteinExistence type="predicted"/>
<reference evidence="2" key="1">
    <citation type="journal article" date="2019" name="Int. J. Syst. Evol. Microbiol.">
        <title>The Global Catalogue of Microorganisms (GCM) 10K type strain sequencing project: providing services to taxonomists for standard genome sequencing and annotation.</title>
        <authorList>
            <consortium name="The Broad Institute Genomics Platform"/>
            <consortium name="The Broad Institute Genome Sequencing Center for Infectious Disease"/>
            <person name="Wu L."/>
            <person name="Ma J."/>
        </authorList>
    </citation>
    <scope>NUCLEOTIDE SEQUENCE [LARGE SCALE GENOMIC DNA]</scope>
    <source>
        <strain evidence="2">JCM 17809</strain>
    </source>
</reference>
<evidence type="ECO:0000313" key="2">
    <source>
        <dbReference type="Proteomes" id="UP001500945"/>
    </source>
</evidence>
<gene>
    <name evidence="1" type="ORF">GCM10023168_03910</name>
</gene>
<dbReference type="RefSeq" id="WP_345201703.1">
    <property type="nucleotide sequence ID" value="NZ_BAABGM010000002.1"/>
</dbReference>
<evidence type="ECO:0008006" key="3">
    <source>
        <dbReference type="Google" id="ProtNLM"/>
    </source>
</evidence>
<comment type="caution">
    <text evidence="1">The sequence shown here is derived from an EMBL/GenBank/DDBJ whole genome shotgun (WGS) entry which is preliminary data.</text>
</comment>
<evidence type="ECO:0000313" key="1">
    <source>
        <dbReference type="EMBL" id="GAA4398163.1"/>
    </source>
</evidence>
<organism evidence="1 2">
    <name type="scientific">Fodinibacter luteus</name>
    <dbReference type="NCBI Taxonomy" id="552064"/>
    <lineage>
        <taxon>Bacteria</taxon>
        <taxon>Bacillati</taxon>
        <taxon>Actinomycetota</taxon>
        <taxon>Actinomycetes</taxon>
        <taxon>Micrococcales</taxon>
        <taxon>Intrasporangiaceae</taxon>
        <taxon>Fodinibacter (ex Wang et al. 2009)</taxon>
    </lineage>
</organism>
<accession>A0ABP8JYY6</accession>
<dbReference type="PANTHER" id="PTHR43404">
    <property type="entry name" value="LIPOPOLYSACCHARIDE CHOLINEPHOSPHOTRANSFERASE LICD"/>
    <property type="match status" value="1"/>
</dbReference>
<protein>
    <recommendedName>
        <fullName evidence="3">LicD family protein</fullName>
    </recommendedName>
</protein>
<keyword evidence="2" id="KW-1185">Reference proteome</keyword>
<dbReference type="InterPro" id="IPR052942">
    <property type="entry name" value="LPS_cholinephosphotransferase"/>
</dbReference>
<name>A0ABP8JYY6_9MICO</name>
<dbReference type="EMBL" id="BAABGM010000002">
    <property type="protein sequence ID" value="GAA4398163.1"/>
    <property type="molecule type" value="Genomic_DNA"/>
</dbReference>
<dbReference type="PANTHER" id="PTHR43404:SF1">
    <property type="entry name" value="MNN4P"/>
    <property type="match status" value="1"/>
</dbReference>
<dbReference type="Proteomes" id="UP001500945">
    <property type="component" value="Unassembled WGS sequence"/>
</dbReference>